<dbReference type="PANTHER" id="PTHR48225:SF7">
    <property type="entry name" value="MEIOSIS-SPECIFIC PROTEIN HOP1"/>
    <property type="match status" value="1"/>
</dbReference>
<dbReference type="KEGG" id="tca:103314692"/>
<dbReference type="GO" id="GO:0005634">
    <property type="term" value="C:nucleus"/>
    <property type="evidence" value="ECO:0007669"/>
    <property type="project" value="UniProtKB-SubCell"/>
</dbReference>
<sequence length="448" mass="51531">MTATRVKDGVVSLTLTNSNVKQAVKSYTMSKRYINVMLRASVINILYHRLNIDEKEYITKAFNNVTYKSFKSKSKNPFIREYHSYMTACKDALEKNYLKEFYLFFIDVASGDILENYKFSLKYHTDKDSRTQVQSEDLTENTCDLLKTLQDLERLEKLNTEIQVKVEFSYFDDTPDEYEPPGFRNISQSEALIEKLGTEGNSIVIGTLFTGFHKLRCRGRGQVFNTNTTNKPTPDDDNNDFQLNLTEDENKELNTDSSVIVAVDGGLLTEDLSEPEFNKSNSTNKKRFDDTYISHVSEYIDISSDNEDAPVNCQCGIPALDDCSLDKVECSICKVMYHAPCQGYLDKSFIGGTFSCINCRDEVDSIVDPKDVRKTKTVYKVRFFVAVIYKYGKIPESLNKPLFNQIRRNIETHNVFTIEGNELVIQNMNVLKTLFKFHHKKPDLRKQI</sequence>
<evidence type="ECO:0000256" key="5">
    <source>
        <dbReference type="ARBA" id="ARBA00023254"/>
    </source>
</evidence>
<dbReference type="PhylomeDB" id="D6WDA0"/>
<keyword evidence="3" id="KW-0158">Chromosome</keyword>
<evidence type="ECO:0000313" key="7">
    <source>
        <dbReference type="EMBL" id="EEZ99533.1"/>
    </source>
</evidence>
<accession>D6WDA0</accession>
<dbReference type="SUPFAM" id="SSF56019">
    <property type="entry name" value="The spindle assembly checkpoint protein mad2"/>
    <property type="match status" value="1"/>
</dbReference>
<dbReference type="InterPro" id="IPR051294">
    <property type="entry name" value="HORMA_MeioticProgression"/>
</dbReference>
<comment type="subcellular location">
    <subcellularLocation>
        <location evidence="2">Chromosome</location>
    </subcellularLocation>
    <subcellularLocation>
        <location evidence="1">Nucleus</location>
    </subcellularLocation>
</comment>
<name>D6WDA0_TRICA</name>
<keyword evidence="8" id="KW-1185">Reference proteome</keyword>
<reference evidence="7 8" key="1">
    <citation type="journal article" date="2008" name="Nature">
        <title>The genome of the model beetle and pest Tribolium castaneum.</title>
        <authorList>
            <consortium name="Tribolium Genome Sequencing Consortium"/>
            <person name="Richards S."/>
            <person name="Gibbs R.A."/>
            <person name="Weinstock G.M."/>
            <person name="Brown S.J."/>
            <person name="Denell R."/>
            <person name="Beeman R.W."/>
            <person name="Gibbs R."/>
            <person name="Beeman R.W."/>
            <person name="Brown S.J."/>
            <person name="Bucher G."/>
            <person name="Friedrich M."/>
            <person name="Grimmelikhuijzen C.J."/>
            <person name="Klingler M."/>
            <person name="Lorenzen M."/>
            <person name="Richards S."/>
            <person name="Roth S."/>
            <person name="Schroder R."/>
            <person name="Tautz D."/>
            <person name="Zdobnov E.M."/>
            <person name="Muzny D."/>
            <person name="Gibbs R.A."/>
            <person name="Weinstock G.M."/>
            <person name="Attaway T."/>
            <person name="Bell S."/>
            <person name="Buhay C.J."/>
            <person name="Chandrabose M.N."/>
            <person name="Chavez D."/>
            <person name="Clerk-Blankenburg K.P."/>
            <person name="Cree A."/>
            <person name="Dao M."/>
            <person name="Davis C."/>
            <person name="Chacko J."/>
            <person name="Dinh H."/>
            <person name="Dugan-Rocha S."/>
            <person name="Fowler G."/>
            <person name="Garner T.T."/>
            <person name="Garnes J."/>
            <person name="Gnirke A."/>
            <person name="Hawes A."/>
            <person name="Hernandez J."/>
            <person name="Hines S."/>
            <person name="Holder M."/>
            <person name="Hume J."/>
            <person name="Jhangiani S.N."/>
            <person name="Joshi V."/>
            <person name="Khan Z.M."/>
            <person name="Jackson L."/>
            <person name="Kovar C."/>
            <person name="Kowis A."/>
            <person name="Lee S."/>
            <person name="Lewis L.R."/>
            <person name="Margolis J."/>
            <person name="Morgan M."/>
            <person name="Nazareth L.V."/>
            <person name="Nguyen N."/>
            <person name="Okwuonu G."/>
            <person name="Parker D."/>
            <person name="Richards S."/>
            <person name="Ruiz S.J."/>
            <person name="Santibanez J."/>
            <person name="Savard J."/>
            <person name="Scherer S.E."/>
            <person name="Schneider B."/>
            <person name="Sodergren E."/>
            <person name="Tautz D."/>
            <person name="Vattahil S."/>
            <person name="Villasana D."/>
            <person name="White C.S."/>
            <person name="Wright R."/>
            <person name="Park Y."/>
            <person name="Beeman R.W."/>
            <person name="Lord J."/>
            <person name="Oppert B."/>
            <person name="Lorenzen M."/>
            <person name="Brown S."/>
            <person name="Wang L."/>
            <person name="Savard J."/>
            <person name="Tautz D."/>
            <person name="Richards S."/>
            <person name="Weinstock G."/>
            <person name="Gibbs R.A."/>
            <person name="Liu Y."/>
            <person name="Worley K."/>
            <person name="Weinstock G."/>
            <person name="Elsik C.G."/>
            <person name="Reese J.T."/>
            <person name="Elhaik E."/>
            <person name="Landan G."/>
            <person name="Graur D."/>
            <person name="Arensburger P."/>
            <person name="Atkinson P."/>
            <person name="Beeman R.W."/>
            <person name="Beidler J."/>
            <person name="Brown S.J."/>
            <person name="Demuth J.P."/>
            <person name="Drury D.W."/>
            <person name="Du Y.Z."/>
            <person name="Fujiwara H."/>
            <person name="Lorenzen M."/>
            <person name="Maselli V."/>
            <person name="Osanai M."/>
            <person name="Park Y."/>
            <person name="Robertson H.M."/>
            <person name="Tu Z."/>
            <person name="Wang J.J."/>
            <person name="Wang S."/>
            <person name="Richards S."/>
            <person name="Song H."/>
            <person name="Zhang L."/>
            <person name="Sodergren E."/>
            <person name="Werner D."/>
            <person name="Stanke M."/>
            <person name="Morgenstern B."/>
            <person name="Solovyev V."/>
            <person name="Kosarev P."/>
            <person name="Brown G."/>
            <person name="Chen H.C."/>
            <person name="Ermolaeva O."/>
            <person name="Hlavina W."/>
            <person name="Kapustin Y."/>
            <person name="Kiryutin B."/>
            <person name="Kitts P."/>
            <person name="Maglott D."/>
            <person name="Pruitt K."/>
            <person name="Sapojnikov V."/>
            <person name="Souvorov A."/>
            <person name="Mackey A.J."/>
            <person name="Waterhouse R.M."/>
            <person name="Wyder S."/>
            <person name="Zdobnov E.M."/>
            <person name="Zdobnov E.M."/>
            <person name="Wyder S."/>
            <person name="Kriventseva E.V."/>
            <person name="Kadowaki T."/>
            <person name="Bork P."/>
            <person name="Aranda M."/>
            <person name="Bao R."/>
            <person name="Beermann A."/>
            <person name="Berns N."/>
            <person name="Bolognesi R."/>
            <person name="Bonneton F."/>
            <person name="Bopp D."/>
            <person name="Brown S.J."/>
            <person name="Bucher G."/>
            <person name="Butts T."/>
            <person name="Chaumot A."/>
            <person name="Denell R.E."/>
            <person name="Ferrier D.E."/>
            <person name="Friedrich M."/>
            <person name="Gordon C.M."/>
            <person name="Jindra M."/>
            <person name="Klingler M."/>
            <person name="Lan Q."/>
            <person name="Lattorff H.M."/>
            <person name="Laudet V."/>
            <person name="von Levetsow C."/>
            <person name="Liu Z."/>
            <person name="Lutz R."/>
            <person name="Lynch J.A."/>
            <person name="da Fonseca R.N."/>
            <person name="Posnien N."/>
            <person name="Reuter R."/>
            <person name="Roth S."/>
            <person name="Savard J."/>
            <person name="Schinko J.B."/>
            <person name="Schmitt C."/>
            <person name="Schoppmeier M."/>
            <person name="Schroder R."/>
            <person name="Shippy T.D."/>
            <person name="Simonnet F."/>
            <person name="Marques-Souza H."/>
            <person name="Tautz D."/>
            <person name="Tomoyasu Y."/>
            <person name="Trauner J."/>
            <person name="Van der Zee M."/>
            <person name="Vervoort M."/>
            <person name="Wittkopp N."/>
            <person name="Wimmer E.A."/>
            <person name="Yang X."/>
            <person name="Jones A.K."/>
            <person name="Sattelle D.B."/>
            <person name="Ebert P.R."/>
            <person name="Nelson D."/>
            <person name="Scott J.G."/>
            <person name="Beeman R.W."/>
            <person name="Muthukrishnan S."/>
            <person name="Kramer K.J."/>
            <person name="Arakane Y."/>
            <person name="Beeman R.W."/>
            <person name="Zhu Q."/>
            <person name="Hogenkamp D."/>
            <person name="Dixit R."/>
            <person name="Oppert B."/>
            <person name="Jiang H."/>
            <person name="Zou Z."/>
            <person name="Marshall J."/>
            <person name="Elpidina E."/>
            <person name="Vinokurov K."/>
            <person name="Oppert C."/>
            <person name="Zou Z."/>
            <person name="Evans J."/>
            <person name="Lu Z."/>
            <person name="Zhao P."/>
            <person name="Sumathipala N."/>
            <person name="Altincicek B."/>
            <person name="Vilcinskas A."/>
            <person name="Williams M."/>
            <person name="Hultmark D."/>
            <person name="Hetru C."/>
            <person name="Jiang H."/>
            <person name="Grimmelikhuijzen C.J."/>
            <person name="Hauser F."/>
            <person name="Cazzamali G."/>
            <person name="Williamson M."/>
            <person name="Park Y."/>
            <person name="Li B."/>
            <person name="Tanaka Y."/>
            <person name="Predel R."/>
            <person name="Neupert S."/>
            <person name="Schachtner J."/>
            <person name="Verleyen P."/>
            <person name="Raible F."/>
            <person name="Bork P."/>
            <person name="Friedrich M."/>
            <person name="Walden K.K."/>
            <person name="Robertson H.M."/>
            <person name="Angeli S."/>
            <person name="Foret S."/>
            <person name="Bucher G."/>
            <person name="Schuetz S."/>
            <person name="Maleszka R."/>
            <person name="Wimmer E.A."/>
            <person name="Beeman R.W."/>
            <person name="Lorenzen M."/>
            <person name="Tomoyasu Y."/>
            <person name="Miller S.C."/>
            <person name="Grossmann D."/>
            <person name="Bucher G."/>
        </authorList>
    </citation>
    <scope>NUCLEOTIDE SEQUENCE [LARGE SCALE GENOMIC DNA]</scope>
    <source>
        <strain evidence="7 8">Georgia GA2</strain>
    </source>
</reference>
<dbReference type="Gene3D" id="3.30.40.10">
    <property type="entry name" value="Zinc/RING finger domain, C3HC4 (zinc finger)"/>
    <property type="match status" value="1"/>
</dbReference>
<dbReference type="Pfam" id="PF02301">
    <property type="entry name" value="HORMA"/>
    <property type="match status" value="1"/>
</dbReference>
<dbReference type="InterPro" id="IPR036570">
    <property type="entry name" value="HORMA_dom_sf"/>
</dbReference>
<dbReference type="SUPFAM" id="SSF57903">
    <property type="entry name" value="FYVE/PHD zinc finger"/>
    <property type="match status" value="1"/>
</dbReference>
<dbReference type="GO" id="GO:0051321">
    <property type="term" value="P:meiotic cell cycle"/>
    <property type="evidence" value="ECO:0007669"/>
    <property type="project" value="UniProtKB-KW"/>
</dbReference>
<dbReference type="AlphaFoldDB" id="D6WDA0"/>
<keyword evidence="5" id="KW-0469">Meiosis</keyword>
<dbReference type="STRING" id="7070.D6WDA0"/>
<dbReference type="EMBL" id="KQ971321">
    <property type="protein sequence ID" value="EEZ99533.1"/>
    <property type="molecule type" value="Genomic_DNA"/>
</dbReference>
<dbReference type="InterPro" id="IPR011011">
    <property type="entry name" value="Znf_FYVE_PHD"/>
</dbReference>
<proteinExistence type="predicted"/>
<evidence type="ECO:0000256" key="1">
    <source>
        <dbReference type="ARBA" id="ARBA00004123"/>
    </source>
</evidence>
<evidence type="ECO:0000256" key="2">
    <source>
        <dbReference type="ARBA" id="ARBA00004286"/>
    </source>
</evidence>
<protein>
    <recommendedName>
        <fullName evidence="6">HORMA domain-containing protein</fullName>
    </recommendedName>
</protein>
<dbReference type="HOGENOM" id="CLU_611581_0_0_1"/>
<dbReference type="CDD" id="cd15489">
    <property type="entry name" value="PHD_SF"/>
    <property type="match status" value="1"/>
</dbReference>
<evidence type="ECO:0000256" key="3">
    <source>
        <dbReference type="ARBA" id="ARBA00022454"/>
    </source>
</evidence>
<dbReference type="PROSITE" id="PS50815">
    <property type="entry name" value="HORMA"/>
    <property type="match status" value="1"/>
</dbReference>
<gene>
    <name evidence="7" type="primary">AUGUSTUS-3.0.2_00115</name>
    <name evidence="7" type="ORF">TcasGA2_TC000115</name>
</gene>
<evidence type="ECO:0000313" key="8">
    <source>
        <dbReference type="Proteomes" id="UP000007266"/>
    </source>
</evidence>
<evidence type="ECO:0000259" key="6">
    <source>
        <dbReference type="PROSITE" id="PS50815"/>
    </source>
</evidence>
<reference evidence="7 8" key="2">
    <citation type="journal article" date="2010" name="Nucleic Acids Res.">
        <title>BeetleBase in 2010: revisions to provide comprehensive genomic information for Tribolium castaneum.</title>
        <authorList>
            <person name="Kim H.S."/>
            <person name="Murphy T."/>
            <person name="Xia J."/>
            <person name="Caragea D."/>
            <person name="Park Y."/>
            <person name="Beeman R.W."/>
            <person name="Lorenzen M.D."/>
            <person name="Butcher S."/>
            <person name="Manak J.R."/>
            <person name="Brown S.J."/>
        </authorList>
    </citation>
    <scope>GENOME REANNOTATION</scope>
    <source>
        <strain evidence="7 8">Georgia GA2</strain>
    </source>
</reference>
<dbReference type="InterPro" id="IPR013083">
    <property type="entry name" value="Znf_RING/FYVE/PHD"/>
</dbReference>
<dbReference type="InterPro" id="IPR003511">
    <property type="entry name" value="HORMA_dom"/>
</dbReference>
<keyword evidence="4" id="KW-0539">Nucleus</keyword>
<organism evidence="7 8">
    <name type="scientific">Tribolium castaneum</name>
    <name type="common">Red flour beetle</name>
    <dbReference type="NCBI Taxonomy" id="7070"/>
    <lineage>
        <taxon>Eukaryota</taxon>
        <taxon>Metazoa</taxon>
        <taxon>Ecdysozoa</taxon>
        <taxon>Arthropoda</taxon>
        <taxon>Hexapoda</taxon>
        <taxon>Insecta</taxon>
        <taxon>Pterygota</taxon>
        <taxon>Neoptera</taxon>
        <taxon>Endopterygota</taxon>
        <taxon>Coleoptera</taxon>
        <taxon>Polyphaga</taxon>
        <taxon>Cucujiformia</taxon>
        <taxon>Tenebrionidae</taxon>
        <taxon>Tenebrionidae incertae sedis</taxon>
        <taxon>Tribolium</taxon>
    </lineage>
</organism>
<dbReference type="Proteomes" id="UP000007266">
    <property type="component" value="Linkage group 3"/>
</dbReference>
<dbReference type="PANTHER" id="PTHR48225">
    <property type="entry name" value="HORMA DOMAIN-CONTAINING PROTEIN 1"/>
    <property type="match status" value="1"/>
</dbReference>
<dbReference type="Gene3D" id="3.30.900.10">
    <property type="entry name" value="HORMA domain"/>
    <property type="match status" value="1"/>
</dbReference>
<feature type="domain" description="HORMA" evidence="6">
    <location>
        <begin position="28"/>
        <end position="219"/>
    </location>
</feature>
<dbReference type="OrthoDB" id="6747372at2759"/>
<dbReference type="GO" id="GO:0005694">
    <property type="term" value="C:chromosome"/>
    <property type="evidence" value="ECO:0007669"/>
    <property type="project" value="UniProtKB-SubCell"/>
</dbReference>
<evidence type="ECO:0000256" key="4">
    <source>
        <dbReference type="ARBA" id="ARBA00023242"/>
    </source>
</evidence>